<dbReference type="PROSITE" id="PS51462">
    <property type="entry name" value="NUDIX"/>
    <property type="match status" value="1"/>
</dbReference>
<dbReference type="SUPFAM" id="SSF55811">
    <property type="entry name" value="Nudix"/>
    <property type="match status" value="1"/>
</dbReference>
<dbReference type="RefSeq" id="WP_169683473.1">
    <property type="nucleotide sequence ID" value="NZ_JABBNU010000010.1"/>
</dbReference>
<evidence type="ECO:0000259" key="1">
    <source>
        <dbReference type="PROSITE" id="PS51462"/>
    </source>
</evidence>
<dbReference type="EMBL" id="JABBNU010000010">
    <property type="protein sequence ID" value="NMM49904.1"/>
    <property type="molecule type" value="Genomic_DNA"/>
</dbReference>
<protein>
    <submittedName>
        <fullName evidence="2">NUDIX domain-containing protein</fullName>
    </submittedName>
</protein>
<dbReference type="Pfam" id="PF00293">
    <property type="entry name" value="NUDIX"/>
    <property type="match status" value="1"/>
</dbReference>
<dbReference type="PANTHER" id="PTHR43736">
    <property type="entry name" value="ADP-RIBOSE PYROPHOSPHATASE"/>
    <property type="match status" value="1"/>
</dbReference>
<dbReference type="InterPro" id="IPR015797">
    <property type="entry name" value="NUDIX_hydrolase-like_dom_sf"/>
</dbReference>
<dbReference type="InterPro" id="IPR000086">
    <property type="entry name" value="NUDIX_hydrolase_dom"/>
</dbReference>
<gene>
    <name evidence="2" type="ORF">HH304_15960</name>
</gene>
<proteinExistence type="predicted"/>
<feature type="domain" description="Nudix hydrolase" evidence="1">
    <location>
        <begin position="158"/>
        <end position="288"/>
    </location>
</feature>
<sequence length="309" mass="35841">MKTAVIIARFQSPYLHDGHTTLIEKVKSAHSKLVIILGVAPVCGSRRNPLDYHSREKMIKSIYPDIVVLPLRDQPNDQNWSELLDELLSTTFPTEQFLLYGSRDSFIPYYSGRFETIELPEHGKINATELRGEYGDRALCSEDFRAGIIYAYHNQYPKTYATVDIAIFRNNKTEILLGWKASEKKWCFVGGFSDPSDDSFEETAKRELQEECGQIEVGPMKYETSSKINDWRYKNETDKIITTLFSCDYMFGKPVPQDDIDRLKWFSISDIPQMIISNEISKEHEHLFKLLLNKYFQVETLKLNGYETK</sequence>
<dbReference type="SUPFAM" id="SSF52374">
    <property type="entry name" value="Nucleotidylyl transferase"/>
    <property type="match status" value="1"/>
</dbReference>
<dbReference type="PANTHER" id="PTHR43736:SF1">
    <property type="entry name" value="DIHYDRONEOPTERIN TRIPHOSPHATE DIPHOSPHATASE"/>
    <property type="match status" value="1"/>
</dbReference>
<name>A0A848J609_9BACT</name>
<dbReference type="Proteomes" id="UP000559010">
    <property type="component" value="Unassembled WGS sequence"/>
</dbReference>
<evidence type="ECO:0000313" key="2">
    <source>
        <dbReference type="EMBL" id="NMM49904.1"/>
    </source>
</evidence>
<organism evidence="2 3">
    <name type="scientific">Marinigracilibium pacificum</name>
    <dbReference type="NCBI Taxonomy" id="2729599"/>
    <lineage>
        <taxon>Bacteria</taxon>
        <taxon>Pseudomonadati</taxon>
        <taxon>Bacteroidota</taxon>
        <taxon>Cytophagia</taxon>
        <taxon>Cytophagales</taxon>
        <taxon>Flammeovirgaceae</taxon>
        <taxon>Marinigracilibium</taxon>
    </lineage>
</organism>
<evidence type="ECO:0000313" key="3">
    <source>
        <dbReference type="Proteomes" id="UP000559010"/>
    </source>
</evidence>
<dbReference type="AlphaFoldDB" id="A0A848J609"/>
<reference evidence="2 3" key="1">
    <citation type="submission" date="2020-04" db="EMBL/GenBank/DDBJ databases">
        <title>Flammeovirgaceae bacterium KN852 isolated from deep sea.</title>
        <authorList>
            <person name="Zhang D.-C."/>
        </authorList>
    </citation>
    <scope>NUCLEOTIDE SEQUENCE [LARGE SCALE GENOMIC DNA]</scope>
    <source>
        <strain evidence="2 3">KN852</strain>
    </source>
</reference>
<keyword evidence="3" id="KW-1185">Reference proteome</keyword>
<dbReference type="Gene3D" id="3.40.50.620">
    <property type="entry name" value="HUPs"/>
    <property type="match status" value="1"/>
</dbReference>
<dbReference type="InterPro" id="IPR014729">
    <property type="entry name" value="Rossmann-like_a/b/a_fold"/>
</dbReference>
<comment type="caution">
    <text evidence="2">The sequence shown here is derived from an EMBL/GenBank/DDBJ whole genome shotgun (WGS) entry which is preliminary data.</text>
</comment>
<dbReference type="Gene3D" id="3.90.79.10">
    <property type="entry name" value="Nucleoside Triphosphate Pyrophosphohydrolase"/>
    <property type="match status" value="1"/>
</dbReference>
<accession>A0A848J609</accession>